<accession>A0A9N9G412</accession>
<dbReference type="AlphaFoldDB" id="A0A9N9G412"/>
<dbReference type="Proteomes" id="UP000789405">
    <property type="component" value="Unassembled WGS sequence"/>
</dbReference>
<organism evidence="1 2">
    <name type="scientific">Dentiscutata erythropus</name>
    <dbReference type="NCBI Taxonomy" id="1348616"/>
    <lineage>
        <taxon>Eukaryota</taxon>
        <taxon>Fungi</taxon>
        <taxon>Fungi incertae sedis</taxon>
        <taxon>Mucoromycota</taxon>
        <taxon>Glomeromycotina</taxon>
        <taxon>Glomeromycetes</taxon>
        <taxon>Diversisporales</taxon>
        <taxon>Gigasporaceae</taxon>
        <taxon>Dentiscutata</taxon>
    </lineage>
</organism>
<reference evidence="1" key="1">
    <citation type="submission" date="2021-06" db="EMBL/GenBank/DDBJ databases">
        <authorList>
            <person name="Kallberg Y."/>
            <person name="Tangrot J."/>
            <person name="Rosling A."/>
        </authorList>
    </citation>
    <scope>NUCLEOTIDE SEQUENCE</scope>
    <source>
        <strain evidence="1">MA453B</strain>
    </source>
</reference>
<proteinExistence type="predicted"/>
<evidence type="ECO:0000313" key="1">
    <source>
        <dbReference type="EMBL" id="CAG8583231.1"/>
    </source>
</evidence>
<name>A0A9N9G412_9GLOM</name>
<dbReference type="EMBL" id="CAJVPY010003155">
    <property type="protein sequence ID" value="CAG8583231.1"/>
    <property type="molecule type" value="Genomic_DNA"/>
</dbReference>
<gene>
    <name evidence="1" type="ORF">DERYTH_LOCUS6797</name>
</gene>
<keyword evidence="2" id="KW-1185">Reference proteome</keyword>
<protein>
    <submittedName>
        <fullName evidence="1">23877_t:CDS:1</fullName>
    </submittedName>
</protein>
<sequence length="165" mass="19465">MSKKLDLVALHITLTEENIEINKEIQILHCQEYFWSNLKYLHNFIHMIESNNLLLSTAYIEFNKLLNWDELIEEIIQLANNKSSELILSELADYVEKTGPFSSQSIDFNYNEELDKFINIEETINIEEDINVEKLVNENYNNLNLLYNSDLNKIDYNNILNTNSL</sequence>
<comment type="caution">
    <text evidence="1">The sequence shown here is derived from an EMBL/GenBank/DDBJ whole genome shotgun (WGS) entry which is preliminary data.</text>
</comment>
<evidence type="ECO:0000313" key="2">
    <source>
        <dbReference type="Proteomes" id="UP000789405"/>
    </source>
</evidence>